<dbReference type="PANTHER" id="PTHR43744">
    <property type="entry name" value="ABC TRANSPORTER PERMEASE PROTEIN MG189-RELATED-RELATED"/>
    <property type="match status" value="1"/>
</dbReference>
<dbReference type="CDD" id="cd06261">
    <property type="entry name" value="TM_PBP2"/>
    <property type="match status" value="1"/>
</dbReference>
<dbReference type="PROSITE" id="PS50928">
    <property type="entry name" value="ABC_TM1"/>
    <property type="match status" value="1"/>
</dbReference>
<feature type="transmembrane region" description="Helical" evidence="7">
    <location>
        <begin position="257"/>
        <end position="276"/>
    </location>
</feature>
<dbReference type="RefSeq" id="WP_243133180.1">
    <property type="nucleotide sequence ID" value="NZ_FQZP01000007.1"/>
</dbReference>
<dbReference type="SUPFAM" id="SSF161098">
    <property type="entry name" value="MetI-like"/>
    <property type="match status" value="1"/>
</dbReference>
<reference evidence="9 10" key="1">
    <citation type="submission" date="2016-11" db="EMBL/GenBank/DDBJ databases">
        <authorList>
            <person name="Varghese N."/>
            <person name="Submissions S."/>
        </authorList>
    </citation>
    <scope>NUCLEOTIDE SEQUENCE [LARGE SCALE GENOMIC DNA]</scope>
    <source>
        <strain evidence="9 10">DSM 19027</strain>
    </source>
</reference>
<dbReference type="Pfam" id="PF00528">
    <property type="entry name" value="BPD_transp_1"/>
    <property type="match status" value="1"/>
</dbReference>
<evidence type="ECO:0000259" key="8">
    <source>
        <dbReference type="PROSITE" id="PS50928"/>
    </source>
</evidence>
<dbReference type="PANTHER" id="PTHR43744:SF9">
    <property type="entry name" value="POLYGALACTURONAN_RHAMNOGALACTURONAN TRANSPORT SYSTEM PERMEASE PROTEIN YTCP"/>
    <property type="match status" value="1"/>
</dbReference>
<dbReference type="AlphaFoldDB" id="A0A1M6DDQ3"/>
<proteinExistence type="inferred from homology"/>
<sequence>MSMIKSRKTRFGDFIVAFLCFLLILVCLLPMLNVLARSLSSSEALIKNKVWLWPVGLNFEAYKMVLSDSKYTWSLVWTAILTVVGTCLSLFMTTICAYPLIYDHLKGRRLINTIIIFTMYFNAGTIPMYLLLKDLNMLNKPVVLVVPYCLSVFNMIIMRSFFYNIPDSLRESAELDGAGPVRILVSIYLPMSTPVIATLALFYAVGRWNGFSDALMFVKEKKYYPIQLLLYNIINSMTKIEVATQEGFSPPGLSETLKAATVMFATVPILFVYPWLQKYFITGATLGAIKE</sequence>
<feature type="domain" description="ABC transmembrane type-1" evidence="8">
    <location>
        <begin position="75"/>
        <end position="274"/>
    </location>
</feature>
<evidence type="ECO:0000313" key="10">
    <source>
        <dbReference type="Proteomes" id="UP000324781"/>
    </source>
</evidence>
<name>A0A1M6DDQ3_9FIRM</name>
<keyword evidence="3" id="KW-1003">Cell membrane</keyword>
<evidence type="ECO:0000256" key="4">
    <source>
        <dbReference type="ARBA" id="ARBA00022692"/>
    </source>
</evidence>
<dbReference type="EMBL" id="FQZP01000007">
    <property type="protein sequence ID" value="SHI71414.1"/>
    <property type="molecule type" value="Genomic_DNA"/>
</dbReference>
<comment type="subcellular location">
    <subcellularLocation>
        <location evidence="1 7">Cell membrane</location>
        <topology evidence="1 7">Multi-pass membrane protein</topology>
    </subcellularLocation>
</comment>
<dbReference type="GO" id="GO:0055085">
    <property type="term" value="P:transmembrane transport"/>
    <property type="evidence" value="ECO:0007669"/>
    <property type="project" value="InterPro"/>
</dbReference>
<feature type="transmembrane region" description="Helical" evidence="7">
    <location>
        <begin position="75"/>
        <end position="98"/>
    </location>
</feature>
<keyword evidence="2 7" id="KW-0813">Transport</keyword>
<keyword evidence="5 7" id="KW-1133">Transmembrane helix</keyword>
<dbReference type="Gene3D" id="1.10.3720.10">
    <property type="entry name" value="MetI-like"/>
    <property type="match status" value="1"/>
</dbReference>
<gene>
    <name evidence="9" type="ORF">SAMN05444373_100752</name>
</gene>
<organism evidence="9 10">
    <name type="scientific">Thermoclostridium caenicola</name>
    <dbReference type="NCBI Taxonomy" id="659425"/>
    <lineage>
        <taxon>Bacteria</taxon>
        <taxon>Bacillati</taxon>
        <taxon>Bacillota</taxon>
        <taxon>Clostridia</taxon>
        <taxon>Eubacteriales</taxon>
        <taxon>Oscillospiraceae</taxon>
        <taxon>Thermoclostridium</taxon>
    </lineage>
</organism>
<comment type="similarity">
    <text evidence="7">Belongs to the binding-protein-dependent transport system permease family.</text>
</comment>
<feature type="transmembrane region" description="Helical" evidence="7">
    <location>
        <begin position="183"/>
        <end position="205"/>
    </location>
</feature>
<keyword evidence="6 7" id="KW-0472">Membrane</keyword>
<evidence type="ECO:0000313" key="9">
    <source>
        <dbReference type="EMBL" id="SHI71414.1"/>
    </source>
</evidence>
<keyword evidence="4 7" id="KW-0812">Transmembrane</keyword>
<keyword evidence="10" id="KW-1185">Reference proteome</keyword>
<evidence type="ECO:0000256" key="3">
    <source>
        <dbReference type="ARBA" id="ARBA00022475"/>
    </source>
</evidence>
<evidence type="ECO:0000256" key="6">
    <source>
        <dbReference type="ARBA" id="ARBA00023136"/>
    </source>
</evidence>
<protein>
    <submittedName>
        <fullName evidence="9">Carbohydrate ABC transporter membrane protein 2, CUT1 family</fullName>
    </submittedName>
</protein>
<accession>A0A1M6DDQ3</accession>
<dbReference type="GO" id="GO:0005886">
    <property type="term" value="C:plasma membrane"/>
    <property type="evidence" value="ECO:0007669"/>
    <property type="project" value="UniProtKB-SubCell"/>
</dbReference>
<dbReference type="Proteomes" id="UP000324781">
    <property type="component" value="Unassembled WGS sequence"/>
</dbReference>
<feature type="transmembrane region" description="Helical" evidence="7">
    <location>
        <begin position="110"/>
        <end position="130"/>
    </location>
</feature>
<feature type="transmembrane region" description="Helical" evidence="7">
    <location>
        <begin position="142"/>
        <end position="162"/>
    </location>
</feature>
<evidence type="ECO:0000256" key="2">
    <source>
        <dbReference type="ARBA" id="ARBA00022448"/>
    </source>
</evidence>
<evidence type="ECO:0000256" key="7">
    <source>
        <dbReference type="RuleBase" id="RU363032"/>
    </source>
</evidence>
<dbReference type="InterPro" id="IPR035906">
    <property type="entry name" value="MetI-like_sf"/>
</dbReference>
<evidence type="ECO:0000256" key="5">
    <source>
        <dbReference type="ARBA" id="ARBA00022989"/>
    </source>
</evidence>
<evidence type="ECO:0000256" key="1">
    <source>
        <dbReference type="ARBA" id="ARBA00004651"/>
    </source>
</evidence>
<dbReference type="InterPro" id="IPR000515">
    <property type="entry name" value="MetI-like"/>
</dbReference>